<dbReference type="InParanoid" id="W5NDM5"/>
<dbReference type="Gene3D" id="1.10.640.10">
    <property type="entry name" value="Haem peroxidase domain superfamily, animal type"/>
    <property type="match status" value="1"/>
</dbReference>
<evidence type="ECO:0000313" key="11">
    <source>
        <dbReference type="Ensembl" id="ENSLOCP00000018734.1"/>
    </source>
</evidence>
<dbReference type="OMA" id="ICANTNI"/>
<dbReference type="HOGENOM" id="CLU_006087_1_1_1"/>
<comment type="similarity">
    <text evidence="8">Belongs to the peroxidase family. XPO subfamily.</text>
</comment>
<evidence type="ECO:0000256" key="5">
    <source>
        <dbReference type="ARBA" id="ARBA00023002"/>
    </source>
</evidence>
<dbReference type="InterPro" id="IPR037120">
    <property type="entry name" value="Haem_peroxidase_sf_animal"/>
</dbReference>
<dbReference type="PROSITE" id="PS50292">
    <property type="entry name" value="PEROXIDASE_3"/>
    <property type="match status" value="1"/>
</dbReference>
<evidence type="ECO:0000256" key="10">
    <source>
        <dbReference type="SAM" id="SignalP"/>
    </source>
</evidence>
<proteinExistence type="inferred from homology"/>
<dbReference type="InterPro" id="IPR019791">
    <property type="entry name" value="Haem_peroxidase_animal"/>
</dbReference>
<evidence type="ECO:0000256" key="7">
    <source>
        <dbReference type="ARBA" id="ARBA00023157"/>
    </source>
</evidence>
<reference evidence="12" key="1">
    <citation type="submission" date="2011-12" db="EMBL/GenBank/DDBJ databases">
        <title>The Draft Genome of Lepisosteus oculatus.</title>
        <authorList>
            <consortium name="The Broad Institute Genome Assembly &amp; Analysis Group"/>
            <consortium name="Computational R&amp;D Group"/>
            <consortium name="and Sequencing Platform"/>
            <person name="Di Palma F."/>
            <person name="Alfoldi J."/>
            <person name="Johnson J."/>
            <person name="Berlin A."/>
            <person name="Gnerre S."/>
            <person name="Jaffe D."/>
            <person name="MacCallum I."/>
            <person name="Young S."/>
            <person name="Walker B.J."/>
            <person name="Lander E.S."/>
            <person name="Lindblad-Toh K."/>
        </authorList>
    </citation>
    <scope>NUCLEOTIDE SEQUENCE [LARGE SCALE GENOMIC DNA]</scope>
</reference>
<dbReference type="Proteomes" id="UP000018468">
    <property type="component" value="Linkage group LG1"/>
</dbReference>
<keyword evidence="6 9" id="KW-0408">Iron</keyword>
<reference evidence="11" key="2">
    <citation type="submission" date="2025-08" db="UniProtKB">
        <authorList>
            <consortium name="Ensembl"/>
        </authorList>
    </citation>
    <scope>IDENTIFICATION</scope>
</reference>
<dbReference type="EMBL" id="AHAT01006163">
    <property type="status" value="NOT_ANNOTATED_CDS"/>
    <property type="molecule type" value="Genomic_DNA"/>
</dbReference>
<dbReference type="GO" id="GO:0046872">
    <property type="term" value="F:metal ion binding"/>
    <property type="evidence" value="ECO:0007669"/>
    <property type="project" value="UniProtKB-KW"/>
</dbReference>
<evidence type="ECO:0000256" key="9">
    <source>
        <dbReference type="PIRSR" id="PIRSR619791-2"/>
    </source>
</evidence>
<dbReference type="InterPro" id="IPR010255">
    <property type="entry name" value="Haem_peroxidase_sf"/>
</dbReference>
<dbReference type="Bgee" id="ENSLOCG00000015220">
    <property type="expression patterns" value="Expressed in intestine and 5 other cell types or tissues"/>
</dbReference>
<dbReference type="SUPFAM" id="SSF48113">
    <property type="entry name" value="Heme-dependent peroxidases"/>
    <property type="match status" value="1"/>
</dbReference>
<dbReference type="Pfam" id="PF03098">
    <property type="entry name" value="An_peroxidase"/>
    <property type="match status" value="1"/>
</dbReference>
<evidence type="ECO:0000313" key="12">
    <source>
        <dbReference type="Proteomes" id="UP000018468"/>
    </source>
</evidence>
<keyword evidence="3 9" id="KW-0479">Metal-binding</keyword>
<evidence type="ECO:0000256" key="6">
    <source>
        <dbReference type="ARBA" id="ARBA00023004"/>
    </source>
</evidence>
<reference evidence="11" key="3">
    <citation type="submission" date="2025-09" db="UniProtKB">
        <authorList>
            <consortium name="Ensembl"/>
        </authorList>
    </citation>
    <scope>IDENTIFICATION</scope>
</reference>
<dbReference type="Ensembl" id="ENSLOCT00000018766.1">
    <property type="protein sequence ID" value="ENSLOCP00000018734.1"/>
    <property type="gene ID" value="ENSLOCG00000015220.1"/>
</dbReference>
<dbReference type="STRING" id="7918.ENSLOCP00000018734"/>
<keyword evidence="12" id="KW-1185">Reference proteome</keyword>
<name>W5NDM5_LEPOC</name>
<keyword evidence="2 9" id="KW-0349">Heme</keyword>
<keyword evidence="7" id="KW-1015">Disulfide bond</keyword>
<sequence length="740" mass="83779">MFSISCLLVLAVWLTGVENSSTESRLDRAFIKRAVEDAIRTVDAAYKYSREADVSKLRESFSKPSDLLAFLKRPSRDTRSAVRSAEYMENALRLIQERTHHLHKRAINATDLLSKEDLETVERLTGCAARVQPPSCFTTPEVNEYRTINSVCNNRKNSRLGAANTAFTRWLPANYDDGVYIPRGWDPCKTHNGFVLPLVREVSNKILSTRNEEIEIDSVNTHFMVIFGQWTDHDLTLTPFSPSIRSFSNGINCDESCERASPCFPIKVPKNDPRIKNPAACIAFFRSAPACATGDSAYMFGDPNVRQQINSLTAFIDVGQVYSPEESLAKGLRNLTNDLGLMAVNQNFTDNGLELLPFTNVSSNMCATRRKGTNNSALNEIPCFVAGDERVNENIGLTAVHTLFVREHNRLARALRALNPHWSGEKLYQEARKIMGGYHQVITYRDYLPRILGERMMQLQVGPYTGYDENVDPRISNVFATAAFRFAHLTIQPSMFRLDENYNEHRQFPSVLLHNAFFANWRLVFEGGIDPLIRGLIGRQAKLNTQQHMLHQELRDRLFELTSHIALDLAALNMQRSRDHGVPGTGYNAWRKFCRLSQPKNVQELGLVLNNTDLAKRLIDLYGTPDNIDIWLGGISEPFVPGGRVGPLFACIIGTQFQRIRNGDRFWWENPGVFTQRQRESLNRVSLARIICDNTRIRDVPAQPFQYRPRGSGYTNCGQIPQFDLSPWNEPIGCGTELAP</sequence>
<dbReference type="GO" id="GO:0020037">
    <property type="term" value="F:heme binding"/>
    <property type="evidence" value="ECO:0007669"/>
    <property type="project" value="InterPro"/>
</dbReference>
<dbReference type="GO" id="GO:0005615">
    <property type="term" value="C:extracellular space"/>
    <property type="evidence" value="ECO:0000318"/>
    <property type="project" value="GO_Central"/>
</dbReference>
<feature type="binding site" description="axial binding residue" evidence="9">
    <location>
        <position position="488"/>
    </location>
    <ligand>
        <name>heme b</name>
        <dbReference type="ChEBI" id="CHEBI:60344"/>
    </ligand>
    <ligandPart>
        <name>Fe</name>
        <dbReference type="ChEBI" id="CHEBI:18248"/>
    </ligandPart>
</feature>
<dbReference type="PRINTS" id="PR00457">
    <property type="entry name" value="ANPEROXIDASE"/>
</dbReference>
<dbReference type="EMBL" id="AHAT01006162">
    <property type="status" value="NOT_ANNOTATED_CDS"/>
    <property type="molecule type" value="Genomic_DNA"/>
</dbReference>
<dbReference type="PANTHER" id="PTHR11475:SF63">
    <property type="entry name" value="EOSINOPHIL PEROXIDASE"/>
    <property type="match status" value="1"/>
</dbReference>
<evidence type="ECO:0000256" key="1">
    <source>
        <dbReference type="ARBA" id="ARBA00001970"/>
    </source>
</evidence>
<evidence type="ECO:0000256" key="8">
    <source>
        <dbReference type="ARBA" id="ARBA00061342"/>
    </source>
</evidence>
<keyword evidence="4 10" id="KW-0732">Signal</keyword>
<organism evidence="11 12">
    <name type="scientific">Lepisosteus oculatus</name>
    <name type="common">Spotted gar</name>
    <dbReference type="NCBI Taxonomy" id="7918"/>
    <lineage>
        <taxon>Eukaryota</taxon>
        <taxon>Metazoa</taxon>
        <taxon>Chordata</taxon>
        <taxon>Craniata</taxon>
        <taxon>Vertebrata</taxon>
        <taxon>Euteleostomi</taxon>
        <taxon>Actinopterygii</taxon>
        <taxon>Neopterygii</taxon>
        <taxon>Holostei</taxon>
        <taxon>Semionotiformes</taxon>
        <taxon>Lepisosteidae</taxon>
        <taxon>Lepisosteus</taxon>
    </lineage>
</organism>
<evidence type="ECO:0000256" key="2">
    <source>
        <dbReference type="ARBA" id="ARBA00022617"/>
    </source>
</evidence>
<keyword evidence="5" id="KW-0560">Oxidoreductase</keyword>
<evidence type="ECO:0000256" key="4">
    <source>
        <dbReference type="ARBA" id="ARBA00022729"/>
    </source>
</evidence>
<dbReference type="PANTHER" id="PTHR11475">
    <property type="entry name" value="OXIDASE/PEROXIDASE"/>
    <property type="match status" value="1"/>
</dbReference>
<evidence type="ECO:0000256" key="3">
    <source>
        <dbReference type="ARBA" id="ARBA00022723"/>
    </source>
</evidence>
<protein>
    <submittedName>
        <fullName evidence="11">Myeloid-specific peroxidase</fullName>
    </submittedName>
</protein>
<feature type="signal peptide" evidence="10">
    <location>
        <begin position="1"/>
        <end position="19"/>
    </location>
</feature>
<dbReference type="AlphaFoldDB" id="W5NDM5"/>
<dbReference type="GO" id="GO:0006979">
    <property type="term" value="P:response to oxidative stress"/>
    <property type="evidence" value="ECO:0007669"/>
    <property type="project" value="InterPro"/>
</dbReference>
<dbReference type="FunFam" id="1.10.640.10:FF:000001">
    <property type="entry name" value="Peroxidasin homolog"/>
    <property type="match status" value="1"/>
</dbReference>
<accession>W5NDM5</accession>
<dbReference type="eggNOG" id="KOG2408">
    <property type="taxonomic scope" value="Eukaryota"/>
</dbReference>
<feature type="chain" id="PRO_5004869178" evidence="10">
    <location>
        <begin position="20"/>
        <end position="740"/>
    </location>
</feature>
<dbReference type="GeneTree" id="ENSGT00940000156009"/>
<comment type="cofactor">
    <cofactor evidence="1">
        <name>heme b</name>
        <dbReference type="ChEBI" id="CHEBI:60344"/>
    </cofactor>
</comment>
<dbReference type="GO" id="GO:0004601">
    <property type="term" value="F:peroxidase activity"/>
    <property type="evidence" value="ECO:0000318"/>
    <property type="project" value="GO_Central"/>
</dbReference>